<dbReference type="Proteomes" id="UP000092716">
    <property type="component" value="Chromosome 7"/>
</dbReference>
<reference evidence="3" key="1">
    <citation type="submission" date="2016-06" db="EMBL/GenBank/DDBJ databases">
        <title>First high quality genome sequence of Plasmodium coatneyi using continuous long reads from single molecule, real-time sequencing.</title>
        <authorList>
            <person name="Chien J.-T."/>
            <person name="Pakala S.B."/>
            <person name="Geraldo J.A."/>
            <person name="Lapp S.A."/>
            <person name="Barnwell J.W."/>
            <person name="Kissinger J.C."/>
            <person name="Galinski M.R."/>
            <person name="Humphrey J.C."/>
        </authorList>
    </citation>
    <scope>NUCLEOTIDE SEQUENCE [LARGE SCALE GENOMIC DNA]</scope>
    <source>
        <strain evidence="3">Hackeri</strain>
    </source>
</reference>
<dbReference type="GeneID" id="30908352"/>
<keyword evidence="1" id="KW-0812">Transmembrane</keyword>
<dbReference type="KEGG" id="pcot:PCOAH_00016260"/>
<evidence type="ECO:0000313" key="3">
    <source>
        <dbReference type="Proteomes" id="UP000092716"/>
    </source>
</evidence>
<dbReference type="AlphaFoldDB" id="A0A1B1DXB3"/>
<proteinExistence type="predicted"/>
<feature type="transmembrane region" description="Helical" evidence="1">
    <location>
        <begin position="228"/>
        <end position="248"/>
    </location>
</feature>
<keyword evidence="3" id="KW-1185">Reference proteome</keyword>
<dbReference type="RefSeq" id="XP_019914131.1">
    <property type="nucleotide sequence ID" value="XM_020058435.1"/>
</dbReference>
<dbReference type="Pfam" id="PF05795">
    <property type="entry name" value="Plasmodium_Vir"/>
    <property type="match status" value="1"/>
</dbReference>
<keyword evidence="1" id="KW-0472">Membrane</keyword>
<dbReference type="EMBL" id="CP016245">
    <property type="protein sequence ID" value="ANQ07436.1"/>
    <property type="molecule type" value="Genomic_DNA"/>
</dbReference>
<dbReference type="InterPro" id="IPR008780">
    <property type="entry name" value="Plasmodium_Vir"/>
</dbReference>
<evidence type="ECO:0000256" key="1">
    <source>
        <dbReference type="SAM" id="Phobius"/>
    </source>
</evidence>
<evidence type="ECO:0000313" key="2">
    <source>
        <dbReference type="EMBL" id="ANQ07436.1"/>
    </source>
</evidence>
<sequence>MDLALGNYPSVSSYAVKIAKAQCCASHLGGKDSADNEYCHYLYFWTGELLSGKLKDPDFKKAMEEIYKEMENYDSRFNCKNLCPNVNKDEFDKRKVAYEYLQNYATIHQKLTENNKFCDSICSDYLMSTYKTYSEVYEKCVPLTSNSEAYCTTFLKEHAQHQDGDQQKLQKLQELKCSTKHTGDDAIVGRHAVTHLPEIVTARQETLSTVQEQSQSHTAMAPTSTTPAIAVSSAMVTIGLPTLAYFLYKAQQL</sequence>
<organism evidence="2 3">
    <name type="scientific">Plasmodium coatneyi</name>
    <dbReference type="NCBI Taxonomy" id="208452"/>
    <lineage>
        <taxon>Eukaryota</taxon>
        <taxon>Sar</taxon>
        <taxon>Alveolata</taxon>
        <taxon>Apicomplexa</taxon>
        <taxon>Aconoidasida</taxon>
        <taxon>Haemosporida</taxon>
        <taxon>Plasmodiidae</taxon>
        <taxon>Plasmodium</taxon>
    </lineage>
</organism>
<dbReference type="VEuPathDB" id="PlasmoDB:PCOAH_00016260"/>
<accession>A0A1B1DXB3</accession>
<name>A0A1B1DXB3_9APIC</name>
<dbReference type="OrthoDB" id="381419at2759"/>
<gene>
    <name evidence="2" type="ORF">PCOAH_00016260</name>
</gene>
<keyword evidence="1" id="KW-1133">Transmembrane helix</keyword>
<protein>
    <submittedName>
        <fullName evidence="2">KIR protein</fullName>
    </submittedName>
</protein>